<keyword evidence="3" id="KW-0804">Transcription</keyword>
<evidence type="ECO:0000313" key="6">
    <source>
        <dbReference type="Proteomes" id="UP001153404"/>
    </source>
</evidence>
<dbReference type="SUPFAM" id="SSF53474">
    <property type="entry name" value="alpha/beta-Hydrolases"/>
    <property type="match status" value="1"/>
</dbReference>
<dbReference type="Gene3D" id="1.10.260.40">
    <property type="entry name" value="lambda repressor-like DNA-binding domains"/>
    <property type="match status" value="1"/>
</dbReference>
<evidence type="ECO:0000256" key="2">
    <source>
        <dbReference type="ARBA" id="ARBA00023125"/>
    </source>
</evidence>
<dbReference type="RefSeq" id="WP_277529696.1">
    <property type="nucleotide sequence ID" value="NZ_JAPDIA010000002.1"/>
</dbReference>
<gene>
    <name evidence="5" type="ORF">OMP40_05115</name>
</gene>
<evidence type="ECO:0000256" key="1">
    <source>
        <dbReference type="ARBA" id="ARBA00023015"/>
    </source>
</evidence>
<dbReference type="Gene3D" id="3.40.50.2300">
    <property type="match status" value="2"/>
</dbReference>
<dbReference type="CDD" id="cd01392">
    <property type="entry name" value="HTH_LacI"/>
    <property type="match status" value="1"/>
</dbReference>
<dbReference type="SMART" id="SM00354">
    <property type="entry name" value="HTH_LACI"/>
    <property type="match status" value="1"/>
</dbReference>
<evidence type="ECO:0000256" key="3">
    <source>
        <dbReference type="ARBA" id="ARBA00023163"/>
    </source>
</evidence>
<dbReference type="InterPro" id="IPR029058">
    <property type="entry name" value="AB_hydrolase_fold"/>
</dbReference>
<dbReference type="InterPro" id="IPR046335">
    <property type="entry name" value="LacI/GalR-like_sensor"/>
</dbReference>
<accession>A0A9X4KQT6</accession>
<dbReference type="Proteomes" id="UP001153404">
    <property type="component" value="Unassembled WGS sequence"/>
</dbReference>
<proteinExistence type="predicted"/>
<dbReference type="InterPro" id="IPR028082">
    <property type="entry name" value="Peripla_BP_I"/>
</dbReference>
<dbReference type="InterPro" id="IPR000801">
    <property type="entry name" value="Esterase-like"/>
</dbReference>
<keyword evidence="2" id="KW-0238">DNA-binding</keyword>
<dbReference type="SUPFAM" id="SSF53822">
    <property type="entry name" value="Periplasmic binding protein-like I"/>
    <property type="match status" value="1"/>
</dbReference>
<keyword evidence="6" id="KW-1185">Reference proteome</keyword>
<dbReference type="Pfam" id="PF13377">
    <property type="entry name" value="Peripla_BP_3"/>
    <property type="match status" value="1"/>
</dbReference>
<keyword evidence="1" id="KW-0805">Transcription regulation</keyword>
<dbReference type="EMBL" id="JAPDIA010000002">
    <property type="protein sequence ID" value="MDG0808838.1"/>
    <property type="molecule type" value="Genomic_DNA"/>
</dbReference>
<dbReference type="GO" id="GO:0000976">
    <property type="term" value="F:transcription cis-regulatory region binding"/>
    <property type="evidence" value="ECO:0007669"/>
    <property type="project" value="TreeGrafter"/>
</dbReference>
<dbReference type="Pfam" id="PF00356">
    <property type="entry name" value="LacI"/>
    <property type="match status" value="1"/>
</dbReference>
<dbReference type="InterPro" id="IPR000843">
    <property type="entry name" value="HTH_LacI"/>
</dbReference>
<sequence length="629" mass="69687">MAVLKMNMLSKALSMQTNATICLPTYSFADSMAGLDAVYEPGMKYQALYLLHGGSGDDGDYVNFTNIVRYAERNKVAVIMPSACNSCYTDLEDGARYFEYIAEELPLVCRTLLPLSDRREDNFIGGLSMGAHGAMKTAINYPERYAAALLLSGASYRPGVPSAVKTKDGVFDFEAGLGVPKSGLSDRLEDADYVRGTVNDVYDIAKRNAESGKPLPKLFFRIGDSDHALYRTQLAERDLKAWGYDTKLEIVPGGEHEWDFWDESLRLALDEWLAAKTRCPEGRRAMKKKSNVQVKQIADLAGVSPSTVSMVLNNRGGEFRIAESTSEKIMKAAEELGYEHPVRPKRRKRNYNKQLICAFCPTNFGKGPTQQLYDGIQRYLNEAGLKYEIILFPFEVGRLREKSAWISGEFIAGAILMALTEDDIAFVESTRFDVPVVLFNRIAKGYCSVLTDDYAVGFSAMSHFLQRGRRSFGIVSPNYSSRALSLRATGFIDKWQSGGFAPGESRLTPAVYGDDSDSGGYEAMERLLQEDPSPSAIFVPSDNMVSGVVRRLHDSGMSVPKQVEIISYGNKLINTAVSPGITSFAPPAEEMSYNCARLLHRFIEEGTLTDNVKLSFEASCVYRESSPEH</sequence>
<organism evidence="5 6">
    <name type="scientific">Cohnella rhizosphaerae</name>
    <dbReference type="NCBI Taxonomy" id="1457232"/>
    <lineage>
        <taxon>Bacteria</taxon>
        <taxon>Bacillati</taxon>
        <taxon>Bacillota</taxon>
        <taxon>Bacilli</taxon>
        <taxon>Bacillales</taxon>
        <taxon>Paenibacillaceae</taxon>
        <taxon>Cohnella</taxon>
    </lineage>
</organism>
<reference evidence="5" key="1">
    <citation type="submission" date="2022-10" db="EMBL/GenBank/DDBJ databases">
        <title>Comparative genomic analysis of Cohnella hashimotonis sp. nov., isolated from the International Space Station.</title>
        <authorList>
            <person name="Simpson A."/>
            <person name="Venkateswaran K."/>
        </authorList>
    </citation>
    <scope>NUCLEOTIDE SEQUENCE</scope>
    <source>
        <strain evidence="5">DSM 28161</strain>
    </source>
</reference>
<dbReference type="Gene3D" id="3.40.50.1820">
    <property type="entry name" value="alpha/beta hydrolase"/>
    <property type="match status" value="1"/>
</dbReference>
<name>A0A9X4KQT6_9BACL</name>
<feature type="domain" description="HTH lacI-type" evidence="4">
    <location>
        <begin position="292"/>
        <end position="350"/>
    </location>
</feature>
<comment type="caution">
    <text evidence="5">The sequence shown here is derived from an EMBL/GenBank/DDBJ whole genome shotgun (WGS) entry which is preliminary data.</text>
</comment>
<dbReference type="PROSITE" id="PS50932">
    <property type="entry name" value="HTH_LACI_2"/>
    <property type="match status" value="1"/>
</dbReference>
<protein>
    <submittedName>
        <fullName evidence="5">Substrate-binding domain-containing protein</fullName>
    </submittedName>
</protein>
<evidence type="ECO:0000259" key="4">
    <source>
        <dbReference type="PROSITE" id="PS50932"/>
    </source>
</evidence>
<dbReference type="AlphaFoldDB" id="A0A9X4KQT6"/>
<dbReference type="PANTHER" id="PTHR30146">
    <property type="entry name" value="LACI-RELATED TRANSCRIPTIONAL REPRESSOR"/>
    <property type="match status" value="1"/>
</dbReference>
<evidence type="ECO:0000313" key="5">
    <source>
        <dbReference type="EMBL" id="MDG0808838.1"/>
    </source>
</evidence>
<dbReference type="PANTHER" id="PTHR30146:SF24">
    <property type="entry name" value="XYLOSE OPERON REGULATORY PROTEIN"/>
    <property type="match status" value="1"/>
</dbReference>
<dbReference type="Pfam" id="PF00756">
    <property type="entry name" value="Esterase"/>
    <property type="match status" value="1"/>
</dbReference>
<dbReference type="InterPro" id="IPR010982">
    <property type="entry name" value="Lambda_DNA-bd_dom_sf"/>
</dbReference>
<dbReference type="SUPFAM" id="SSF47413">
    <property type="entry name" value="lambda repressor-like DNA-binding domains"/>
    <property type="match status" value="1"/>
</dbReference>
<dbReference type="GO" id="GO:0003700">
    <property type="term" value="F:DNA-binding transcription factor activity"/>
    <property type="evidence" value="ECO:0007669"/>
    <property type="project" value="TreeGrafter"/>
</dbReference>
<dbReference type="CDD" id="cd06267">
    <property type="entry name" value="PBP1_LacI_sugar_binding-like"/>
    <property type="match status" value="1"/>
</dbReference>